<dbReference type="Gramene" id="TuG1812G0200002861.01.T01">
    <property type="protein sequence ID" value="TuG1812G0200002861.01.T01.cds252433"/>
    <property type="gene ID" value="TuG1812G0200002861.01"/>
</dbReference>
<protein>
    <submittedName>
        <fullName evidence="1">Uncharacterized protein</fullName>
    </submittedName>
</protein>
<evidence type="ECO:0000313" key="1">
    <source>
        <dbReference type="EnsemblPlants" id="TuG1812G0200002861.01.T01.cds252433"/>
    </source>
</evidence>
<organism evidence="1 2">
    <name type="scientific">Triticum urartu</name>
    <name type="common">Red wild einkorn</name>
    <name type="synonym">Crithodium urartu</name>
    <dbReference type="NCBI Taxonomy" id="4572"/>
    <lineage>
        <taxon>Eukaryota</taxon>
        <taxon>Viridiplantae</taxon>
        <taxon>Streptophyta</taxon>
        <taxon>Embryophyta</taxon>
        <taxon>Tracheophyta</taxon>
        <taxon>Spermatophyta</taxon>
        <taxon>Magnoliopsida</taxon>
        <taxon>Liliopsida</taxon>
        <taxon>Poales</taxon>
        <taxon>Poaceae</taxon>
        <taxon>BOP clade</taxon>
        <taxon>Pooideae</taxon>
        <taxon>Triticodae</taxon>
        <taxon>Triticeae</taxon>
        <taxon>Triticinae</taxon>
        <taxon>Triticum</taxon>
    </lineage>
</organism>
<evidence type="ECO:0000313" key="2">
    <source>
        <dbReference type="Proteomes" id="UP000015106"/>
    </source>
</evidence>
<proteinExistence type="predicted"/>
<reference evidence="1" key="2">
    <citation type="submission" date="2018-03" db="EMBL/GenBank/DDBJ databases">
        <title>The Triticum urartu genome reveals the dynamic nature of wheat genome evolution.</title>
        <authorList>
            <person name="Ling H."/>
            <person name="Ma B."/>
            <person name="Shi X."/>
            <person name="Liu H."/>
            <person name="Dong L."/>
            <person name="Sun H."/>
            <person name="Cao Y."/>
            <person name="Gao Q."/>
            <person name="Zheng S."/>
            <person name="Li Y."/>
            <person name="Yu Y."/>
            <person name="Du H."/>
            <person name="Qi M."/>
            <person name="Li Y."/>
            <person name="Yu H."/>
            <person name="Cui Y."/>
            <person name="Wang N."/>
            <person name="Chen C."/>
            <person name="Wu H."/>
            <person name="Zhao Y."/>
            <person name="Zhang J."/>
            <person name="Li Y."/>
            <person name="Zhou W."/>
            <person name="Zhang B."/>
            <person name="Hu W."/>
            <person name="Eijk M."/>
            <person name="Tang J."/>
            <person name="Witsenboer H."/>
            <person name="Zhao S."/>
            <person name="Li Z."/>
            <person name="Zhang A."/>
            <person name="Wang D."/>
            <person name="Liang C."/>
        </authorList>
    </citation>
    <scope>NUCLEOTIDE SEQUENCE [LARGE SCALE GENOMIC DNA]</scope>
    <source>
        <strain evidence="1">cv. G1812</strain>
    </source>
</reference>
<dbReference type="Proteomes" id="UP000015106">
    <property type="component" value="Chromosome 2"/>
</dbReference>
<accession>A0A8R7THC8</accession>
<keyword evidence="2" id="KW-1185">Reference proteome</keyword>
<dbReference type="EnsemblPlants" id="TuG1812G0200002861.01.T01">
    <property type="protein sequence ID" value="TuG1812G0200002861.01.T01.cds252433"/>
    <property type="gene ID" value="TuG1812G0200002861.01"/>
</dbReference>
<dbReference type="AlphaFoldDB" id="A0A8R7THC8"/>
<name>A0A8R7THC8_TRIUA</name>
<sequence length="63" mass="6731">IFSAGCGHPAVGRALLSLQAEPSSSCRFITGIGSTDVQQSSNSERSEQPQFCTYNKVRSMFGC</sequence>
<reference evidence="1" key="3">
    <citation type="submission" date="2022-06" db="UniProtKB">
        <authorList>
            <consortium name="EnsemblPlants"/>
        </authorList>
    </citation>
    <scope>IDENTIFICATION</scope>
</reference>
<reference evidence="2" key="1">
    <citation type="journal article" date="2013" name="Nature">
        <title>Draft genome of the wheat A-genome progenitor Triticum urartu.</title>
        <authorList>
            <person name="Ling H.Q."/>
            <person name="Zhao S."/>
            <person name="Liu D."/>
            <person name="Wang J."/>
            <person name="Sun H."/>
            <person name="Zhang C."/>
            <person name="Fan H."/>
            <person name="Li D."/>
            <person name="Dong L."/>
            <person name="Tao Y."/>
            <person name="Gao C."/>
            <person name="Wu H."/>
            <person name="Li Y."/>
            <person name="Cui Y."/>
            <person name="Guo X."/>
            <person name="Zheng S."/>
            <person name="Wang B."/>
            <person name="Yu K."/>
            <person name="Liang Q."/>
            <person name="Yang W."/>
            <person name="Lou X."/>
            <person name="Chen J."/>
            <person name="Feng M."/>
            <person name="Jian J."/>
            <person name="Zhang X."/>
            <person name="Luo G."/>
            <person name="Jiang Y."/>
            <person name="Liu J."/>
            <person name="Wang Z."/>
            <person name="Sha Y."/>
            <person name="Zhang B."/>
            <person name="Wu H."/>
            <person name="Tang D."/>
            <person name="Shen Q."/>
            <person name="Xue P."/>
            <person name="Zou S."/>
            <person name="Wang X."/>
            <person name="Liu X."/>
            <person name="Wang F."/>
            <person name="Yang Y."/>
            <person name="An X."/>
            <person name="Dong Z."/>
            <person name="Zhang K."/>
            <person name="Zhang X."/>
            <person name="Luo M.C."/>
            <person name="Dvorak J."/>
            <person name="Tong Y."/>
            <person name="Wang J."/>
            <person name="Yang H."/>
            <person name="Li Z."/>
            <person name="Wang D."/>
            <person name="Zhang A."/>
            <person name="Wang J."/>
        </authorList>
    </citation>
    <scope>NUCLEOTIDE SEQUENCE</scope>
    <source>
        <strain evidence="2">cv. G1812</strain>
    </source>
</reference>